<organism evidence="5 6">
    <name type="scientific">Phytophthora cactorum</name>
    <dbReference type="NCBI Taxonomy" id="29920"/>
    <lineage>
        <taxon>Eukaryota</taxon>
        <taxon>Sar</taxon>
        <taxon>Stramenopiles</taxon>
        <taxon>Oomycota</taxon>
        <taxon>Peronosporomycetes</taxon>
        <taxon>Peronosporales</taxon>
        <taxon>Peronosporaceae</taxon>
        <taxon>Phytophthora</taxon>
    </lineage>
</organism>
<feature type="domain" description="Crinkler effector protein N-terminal" evidence="4">
    <location>
        <begin position="81"/>
        <end position="191"/>
    </location>
</feature>
<sequence>MELFLAEQATAGWLNDDEVDEVKALMEGDEEMTDKICVSKLCPRNKLSELLDPAQLRPRDIHVHKMAWVERFTRVKQEDEMEVWCLLVGEKAYTPLPVLIKKSCRIHDLQLLLKGELFVGRLDVRANTLNVYVARDDNGEWLRSSEPDKKALRSGDATAISKWLRKRLDPLMFLGDVFQSFEEGIIHDLVVPPEIIETEERNREAEGTLSGTRQENRRYRLLVCTTKSIQILHEFDQSLHFTSILQ</sequence>
<dbReference type="Pfam" id="PF20147">
    <property type="entry name" value="Crinkler"/>
    <property type="match status" value="1"/>
</dbReference>
<accession>A0A8T1E952</accession>
<name>A0A8T1E952_9STRA</name>
<dbReference type="GO" id="GO:0043657">
    <property type="term" value="C:host cell"/>
    <property type="evidence" value="ECO:0007669"/>
    <property type="project" value="UniProtKB-SubCell"/>
</dbReference>
<dbReference type="AlphaFoldDB" id="A0A8T1E952"/>
<comment type="subcellular location">
    <subcellularLocation>
        <location evidence="1">Host cell</location>
    </subcellularLocation>
    <subcellularLocation>
        <location evidence="2">Secreted</location>
    </subcellularLocation>
</comment>
<evidence type="ECO:0000256" key="2">
    <source>
        <dbReference type="ARBA" id="ARBA00004613"/>
    </source>
</evidence>
<protein>
    <recommendedName>
        <fullName evidence="4">Crinkler effector protein N-terminal domain-containing protein</fullName>
    </recommendedName>
</protein>
<proteinExistence type="predicted"/>
<reference evidence="5" key="1">
    <citation type="submission" date="2018-10" db="EMBL/GenBank/DDBJ databases">
        <title>Effector identification in a new, highly contiguous assembly of the strawberry crown rot pathogen Phytophthora cactorum.</title>
        <authorList>
            <person name="Armitage A.D."/>
            <person name="Nellist C.F."/>
            <person name="Bates H."/>
            <person name="Vickerstaff R.J."/>
            <person name="Harrison R.J."/>
        </authorList>
    </citation>
    <scope>NUCLEOTIDE SEQUENCE</scope>
    <source>
        <strain evidence="5">4040</strain>
    </source>
</reference>
<evidence type="ECO:0000259" key="4">
    <source>
        <dbReference type="Pfam" id="PF20147"/>
    </source>
</evidence>
<comment type="caution">
    <text evidence="5">The sequence shown here is derived from an EMBL/GenBank/DDBJ whole genome shotgun (WGS) entry which is preliminary data.</text>
</comment>
<evidence type="ECO:0000313" key="5">
    <source>
        <dbReference type="EMBL" id="KAG2949702.1"/>
    </source>
</evidence>
<evidence type="ECO:0000256" key="1">
    <source>
        <dbReference type="ARBA" id="ARBA00004340"/>
    </source>
</evidence>
<keyword evidence="3" id="KW-0964">Secreted</keyword>
<evidence type="ECO:0000313" key="6">
    <source>
        <dbReference type="Proteomes" id="UP000736787"/>
    </source>
</evidence>
<dbReference type="GO" id="GO:0005576">
    <property type="term" value="C:extracellular region"/>
    <property type="evidence" value="ECO:0007669"/>
    <property type="project" value="UniProtKB-SubCell"/>
</dbReference>
<dbReference type="VEuPathDB" id="FungiDB:PC110_g4644"/>
<dbReference type="Proteomes" id="UP000736787">
    <property type="component" value="Unassembled WGS sequence"/>
</dbReference>
<dbReference type="InterPro" id="IPR045379">
    <property type="entry name" value="Crinkler_N"/>
</dbReference>
<dbReference type="EMBL" id="RCMK01000085">
    <property type="protein sequence ID" value="KAG2949702.1"/>
    <property type="molecule type" value="Genomic_DNA"/>
</dbReference>
<evidence type="ECO:0000256" key="3">
    <source>
        <dbReference type="ARBA" id="ARBA00022525"/>
    </source>
</evidence>
<gene>
    <name evidence="5" type="ORF">PC117_g5024</name>
</gene>